<dbReference type="KEGG" id="psuu:Psuf_088770"/>
<evidence type="ECO:0000256" key="2">
    <source>
        <dbReference type="SAM" id="Phobius"/>
    </source>
</evidence>
<reference evidence="3 4" key="2">
    <citation type="submission" date="2020-03" db="EMBL/GenBank/DDBJ databases">
        <authorList>
            <person name="Ichikawa N."/>
            <person name="Kimura A."/>
            <person name="Kitahashi Y."/>
            <person name="Uohara A."/>
        </authorList>
    </citation>
    <scope>NUCLEOTIDE SEQUENCE [LARGE SCALE GENOMIC DNA]</scope>
    <source>
        <strain evidence="3 4">NBRC 105367</strain>
    </source>
</reference>
<feature type="transmembrane region" description="Helical" evidence="2">
    <location>
        <begin position="40"/>
        <end position="57"/>
    </location>
</feature>
<keyword evidence="4" id="KW-1185">Reference proteome</keyword>
<keyword evidence="2" id="KW-1133">Transmembrane helix</keyword>
<feature type="transmembrane region" description="Helical" evidence="2">
    <location>
        <begin position="117"/>
        <end position="135"/>
    </location>
</feature>
<dbReference type="AlphaFoldDB" id="A0A6F8YZS0"/>
<sequence>MVRTVPPQGSFNAWGTVPPVERAVTDVPPKSVKARPTPPWLLAVVAAPLLFTAYLLISRQLGVNSDGASNALQAREMLDGNLLLRGWTVTDVSFYTNELLLFMLVELVYGFHDDTTHATAALVFTLVVLLVAAAAKGRATGREAAGRVGVAVAIVAVPALGHAATTLLTSPDHTGTAIPLLATWLVLERAPRERSERRPARAWLGATSGPRSAATRVDGADCQAPRERSERRPAQPWLGATSGPRSAALPVLIAFMLAWAQVADPLVMYIGVLPLILVSVWRAWRERSWRGLDARLALAAVGSVVLAQVALTLLRAAGGFGAHAAEAKLAELSGLGRNLWLGARVLAVNYGAYPPDRQGPADTLMSAVHLVGLLAAAAAVVVVVARALRGAPGTPGDRGEQGTPGAPGDRLAGQGERGNRGDRLAELVAVGILVNVGAFVVSALPVDLLSARQVVAVLPLGAVLAGRVWGPRLAALPRAAPVAAAVFALLAAELVGHAAARPSPGHAEDVARWLDGRGLRYGLGEYWNANNITLLTSGRVAVRPVVAGDRVAAYRWESKVDWYDAAAHDATFLVLDTRPAATRSEAVAVAQFGAPVERHEFDGAVVLVYGKDLLVGLPAYCVPETVADIRDCPEHGVALF</sequence>
<evidence type="ECO:0000313" key="3">
    <source>
        <dbReference type="EMBL" id="BCB91564.1"/>
    </source>
</evidence>
<feature type="transmembrane region" description="Helical" evidence="2">
    <location>
        <begin position="367"/>
        <end position="388"/>
    </location>
</feature>
<accession>A0A6F8YZS0</accession>
<feature type="compositionally biased region" description="Basic and acidic residues" evidence="1">
    <location>
        <begin position="224"/>
        <end position="233"/>
    </location>
</feature>
<organism evidence="3 4">
    <name type="scientific">Phytohabitans suffuscus</name>
    <dbReference type="NCBI Taxonomy" id="624315"/>
    <lineage>
        <taxon>Bacteria</taxon>
        <taxon>Bacillati</taxon>
        <taxon>Actinomycetota</taxon>
        <taxon>Actinomycetes</taxon>
        <taxon>Micromonosporales</taxon>
        <taxon>Micromonosporaceae</taxon>
    </lineage>
</organism>
<feature type="transmembrane region" description="Helical" evidence="2">
    <location>
        <begin position="266"/>
        <end position="284"/>
    </location>
</feature>
<feature type="transmembrane region" description="Helical" evidence="2">
    <location>
        <begin position="424"/>
        <end position="444"/>
    </location>
</feature>
<name>A0A6F8YZS0_9ACTN</name>
<gene>
    <name evidence="3" type="ORF">Psuf_088770</name>
</gene>
<reference evidence="3 4" key="1">
    <citation type="submission" date="2020-03" db="EMBL/GenBank/DDBJ databases">
        <title>Whole genome shotgun sequence of Phytohabitans suffuscus NBRC 105367.</title>
        <authorList>
            <person name="Komaki H."/>
            <person name="Tamura T."/>
        </authorList>
    </citation>
    <scope>NUCLEOTIDE SEQUENCE [LARGE SCALE GENOMIC DNA]</scope>
    <source>
        <strain evidence="3 4">NBRC 105367</strain>
    </source>
</reference>
<dbReference type="EMBL" id="AP022871">
    <property type="protein sequence ID" value="BCB91564.1"/>
    <property type="molecule type" value="Genomic_DNA"/>
</dbReference>
<feature type="transmembrane region" description="Helical" evidence="2">
    <location>
        <begin position="147"/>
        <end position="168"/>
    </location>
</feature>
<evidence type="ECO:0000256" key="1">
    <source>
        <dbReference type="SAM" id="MobiDB-lite"/>
    </source>
</evidence>
<dbReference type="Proteomes" id="UP000503011">
    <property type="component" value="Chromosome"/>
</dbReference>
<keyword evidence="2" id="KW-0812">Transmembrane</keyword>
<protein>
    <recommendedName>
        <fullName evidence="5">Glycosyltransferase RgtA/B/C/D-like domain-containing protein</fullName>
    </recommendedName>
</protein>
<feature type="transmembrane region" description="Helical" evidence="2">
    <location>
        <begin position="296"/>
        <end position="314"/>
    </location>
</feature>
<feature type="region of interest" description="Disordered" evidence="1">
    <location>
        <begin position="392"/>
        <end position="418"/>
    </location>
</feature>
<evidence type="ECO:0000313" key="4">
    <source>
        <dbReference type="Proteomes" id="UP000503011"/>
    </source>
</evidence>
<evidence type="ECO:0008006" key="5">
    <source>
        <dbReference type="Google" id="ProtNLM"/>
    </source>
</evidence>
<proteinExistence type="predicted"/>
<feature type="region of interest" description="Disordered" evidence="1">
    <location>
        <begin position="197"/>
        <end position="239"/>
    </location>
</feature>
<keyword evidence="2" id="KW-0472">Membrane</keyword>